<keyword evidence="5 7" id="KW-1133">Transmembrane helix</keyword>
<dbReference type="PANTHER" id="PTHR33884">
    <property type="entry name" value="UPF0410 PROTEIN YMGE"/>
    <property type="match status" value="1"/>
</dbReference>
<protein>
    <submittedName>
        <fullName evidence="8">GlsB/YeaQ/YmgE family stress response membrane protein</fullName>
    </submittedName>
</protein>
<dbReference type="Pfam" id="PF04226">
    <property type="entry name" value="Transgly_assoc"/>
    <property type="match status" value="1"/>
</dbReference>
<keyword evidence="6 7" id="KW-0472">Membrane</keyword>
<evidence type="ECO:0000256" key="6">
    <source>
        <dbReference type="ARBA" id="ARBA00023136"/>
    </source>
</evidence>
<evidence type="ECO:0000313" key="8">
    <source>
        <dbReference type="EMBL" id="TXL66245.1"/>
    </source>
</evidence>
<evidence type="ECO:0000256" key="4">
    <source>
        <dbReference type="ARBA" id="ARBA00022692"/>
    </source>
</evidence>
<keyword evidence="9" id="KW-1185">Reference proteome</keyword>
<name>A0A5C8NZ11_9BURK</name>
<keyword evidence="4 7" id="KW-0812">Transmembrane</keyword>
<evidence type="ECO:0000256" key="1">
    <source>
        <dbReference type="ARBA" id="ARBA00004651"/>
    </source>
</evidence>
<organism evidence="8 9">
    <name type="scientific">Zeimonas arvi</name>
    <dbReference type="NCBI Taxonomy" id="2498847"/>
    <lineage>
        <taxon>Bacteria</taxon>
        <taxon>Pseudomonadati</taxon>
        <taxon>Pseudomonadota</taxon>
        <taxon>Betaproteobacteria</taxon>
        <taxon>Burkholderiales</taxon>
        <taxon>Burkholderiaceae</taxon>
        <taxon>Zeimonas</taxon>
    </lineage>
</organism>
<reference evidence="8 9" key="1">
    <citation type="submission" date="2019-06" db="EMBL/GenBank/DDBJ databases">
        <title>Quisquiliibacterium sp. nov., isolated from a maize field.</title>
        <authorList>
            <person name="Lin S.-Y."/>
            <person name="Tsai C.-F."/>
            <person name="Young C.-C."/>
        </authorList>
    </citation>
    <scope>NUCLEOTIDE SEQUENCE [LARGE SCALE GENOMIC DNA]</scope>
    <source>
        <strain evidence="8 9">CC-CFT501</strain>
    </source>
</reference>
<evidence type="ECO:0000256" key="2">
    <source>
        <dbReference type="ARBA" id="ARBA00011006"/>
    </source>
</evidence>
<gene>
    <name evidence="8" type="ORF">FHP08_09245</name>
</gene>
<proteinExistence type="inferred from homology"/>
<evidence type="ECO:0000256" key="7">
    <source>
        <dbReference type="SAM" id="Phobius"/>
    </source>
</evidence>
<dbReference type="RefSeq" id="WP_147704156.1">
    <property type="nucleotide sequence ID" value="NZ_VDUY01000003.1"/>
</dbReference>
<comment type="similarity">
    <text evidence="2">Belongs to the UPF0410 family.</text>
</comment>
<comment type="caution">
    <text evidence="8">The sequence shown here is derived from an EMBL/GenBank/DDBJ whole genome shotgun (WGS) entry which is preliminary data.</text>
</comment>
<evidence type="ECO:0000256" key="5">
    <source>
        <dbReference type="ARBA" id="ARBA00022989"/>
    </source>
</evidence>
<accession>A0A5C8NZ11</accession>
<dbReference type="InterPro" id="IPR007341">
    <property type="entry name" value="Transgly_assoc"/>
</dbReference>
<dbReference type="GO" id="GO:0005886">
    <property type="term" value="C:plasma membrane"/>
    <property type="evidence" value="ECO:0007669"/>
    <property type="project" value="UniProtKB-SubCell"/>
</dbReference>
<evidence type="ECO:0000256" key="3">
    <source>
        <dbReference type="ARBA" id="ARBA00022475"/>
    </source>
</evidence>
<dbReference type="PANTHER" id="PTHR33884:SF7">
    <property type="entry name" value="BSL8023 PROTEIN"/>
    <property type="match status" value="1"/>
</dbReference>
<dbReference type="Proteomes" id="UP000321548">
    <property type="component" value="Unassembled WGS sequence"/>
</dbReference>
<comment type="subcellular location">
    <subcellularLocation>
        <location evidence="1">Cell membrane</location>
        <topology evidence="1">Multi-pass membrane protein</topology>
    </subcellularLocation>
</comment>
<dbReference type="OrthoDB" id="9811343at2"/>
<evidence type="ECO:0000313" key="9">
    <source>
        <dbReference type="Proteomes" id="UP000321548"/>
    </source>
</evidence>
<feature type="transmembrane region" description="Helical" evidence="7">
    <location>
        <begin position="27"/>
        <end position="46"/>
    </location>
</feature>
<keyword evidence="3" id="KW-1003">Cell membrane</keyword>
<sequence>MSLIWTAIIGLAIGAVAKFIMPGSQGGGIIVTMLLGIVGAFVAGFIGRAVGFYPQGSGAGFIASVLGAILVLWAYGKFIKKG</sequence>
<dbReference type="EMBL" id="VDUY01000003">
    <property type="protein sequence ID" value="TXL66245.1"/>
    <property type="molecule type" value="Genomic_DNA"/>
</dbReference>
<feature type="transmembrane region" description="Helical" evidence="7">
    <location>
        <begin position="58"/>
        <end position="76"/>
    </location>
</feature>
<dbReference type="AlphaFoldDB" id="A0A5C8NZ11"/>